<dbReference type="EMBL" id="CP001779">
    <property type="protein sequence ID" value="ACZ01444.1"/>
    <property type="molecule type" value="Genomic_DNA"/>
</dbReference>
<protein>
    <submittedName>
        <fullName evidence="2">Uncharacterized protein</fullName>
    </submittedName>
</protein>
<feature type="chain" id="PRO_5003020257" evidence="1">
    <location>
        <begin position="20"/>
        <end position="217"/>
    </location>
</feature>
<dbReference type="STRING" id="519441.Smon_0979"/>
<dbReference type="HOGENOM" id="CLU_1271701_0_0_0"/>
<dbReference type="RefSeq" id="WP_012858993.1">
    <property type="nucleotide sequence ID" value="NC_013515.1"/>
</dbReference>
<keyword evidence="1" id="KW-0732">Signal</keyword>
<accession>D1AYR8</accession>
<dbReference type="GeneID" id="29673280"/>
<gene>
    <name evidence="2" type="ordered locus">Smon_0979</name>
</gene>
<evidence type="ECO:0000313" key="2">
    <source>
        <dbReference type="EMBL" id="ACZ01444.1"/>
    </source>
</evidence>
<feature type="signal peptide" evidence="1">
    <location>
        <begin position="1"/>
        <end position="19"/>
    </location>
</feature>
<evidence type="ECO:0000313" key="3">
    <source>
        <dbReference type="Proteomes" id="UP000002072"/>
    </source>
</evidence>
<organism evidence="2 3">
    <name type="scientific">Streptobacillus moniliformis (strain ATCC 14647 / DSM 12112 / NCTC 10651 / 9901)</name>
    <dbReference type="NCBI Taxonomy" id="519441"/>
    <lineage>
        <taxon>Bacteria</taxon>
        <taxon>Fusobacteriati</taxon>
        <taxon>Fusobacteriota</taxon>
        <taxon>Fusobacteriia</taxon>
        <taxon>Fusobacteriales</taxon>
        <taxon>Leptotrichiaceae</taxon>
        <taxon>Streptobacillus</taxon>
    </lineage>
</organism>
<sequence>MKLKIFLLFFTVISNISLSATLKKSHKVAKKIPKEVKESILFDFNNNKKIRLELSVDTISDFNHEKNVEMSAKNNIYISTKLFEFLKLSGGINFGQRSFKPLNYYAILGLDFKEYGNIEITLDSVKKADFKYEYDNKINDLDINIKAMYSLFSSERKVDQKEIEHYYGISTNVAYDLGYNFKLSTDLNTSLSTWFSGEKLIPYNFLLGGWNRLIKKI</sequence>
<reference evidence="2 3" key="1">
    <citation type="journal article" date="2009" name="Stand. Genomic Sci.">
        <title>Complete genome sequence of Streptobacillus moniliformis type strain (9901T).</title>
        <authorList>
            <person name="Nolan M."/>
            <person name="Gronow S."/>
            <person name="Lapidus A."/>
            <person name="Ivanova N."/>
            <person name="Copeland A."/>
            <person name="Lucas S."/>
            <person name="Del Rio T.G."/>
            <person name="Chen F."/>
            <person name="Tice H."/>
            <person name="Pitluck S."/>
            <person name="Cheng J.F."/>
            <person name="Sims D."/>
            <person name="Meincke L."/>
            <person name="Bruce D."/>
            <person name="Goodwin L."/>
            <person name="Brettin T."/>
            <person name="Han C."/>
            <person name="Detter J.C."/>
            <person name="Ovchinikova G."/>
            <person name="Pati A."/>
            <person name="Mavromatis K."/>
            <person name="Mikhailova N."/>
            <person name="Chen A."/>
            <person name="Palaniappan K."/>
            <person name="Land M."/>
            <person name="Hauser L."/>
            <person name="Chang Y.J."/>
            <person name="Jeffries C.D."/>
            <person name="Rohde M."/>
            <person name="Sproer C."/>
            <person name="Goker M."/>
            <person name="Bristow J."/>
            <person name="Eisen J.A."/>
            <person name="Markowitz V."/>
            <person name="Hugenholtz P."/>
            <person name="Kyrpides N.C."/>
            <person name="Klenk H.P."/>
            <person name="Chain P."/>
        </authorList>
    </citation>
    <scope>NUCLEOTIDE SEQUENCE [LARGE SCALE GENOMIC DNA]</scope>
    <source>
        <strain evidence="3">ATCC 14647 / DSM 12112 / NCTC 10651 / 9901</strain>
    </source>
</reference>
<keyword evidence="3" id="KW-1185">Reference proteome</keyword>
<dbReference type="KEGG" id="smf:Smon_0979"/>
<dbReference type="AlphaFoldDB" id="D1AYR8"/>
<dbReference type="OrthoDB" id="9986681at2"/>
<name>D1AYR8_STRM9</name>
<proteinExistence type="predicted"/>
<dbReference type="Proteomes" id="UP000002072">
    <property type="component" value="Chromosome"/>
</dbReference>
<evidence type="ECO:0000256" key="1">
    <source>
        <dbReference type="SAM" id="SignalP"/>
    </source>
</evidence>